<dbReference type="PANTHER" id="PTHR13890:SF31">
    <property type="entry name" value="MAGNESIUM TRANSPORTER MRS2-2-RELATED"/>
    <property type="match status" value="1"/>
</dbReference>
<gene>
    <name evidence="3" type="ORF">Agub_g11559</name>
</gene>
<feature type="compositionally biased region" description="Low complexity" evidence="2">
    <location>
        <begin position="89"/>
        <end position="104"/>
    </location>
</feature>
<comment type="similarity">
    <text evidence="1">Belongs to the CorA metal ion transporter (MIT) (TC 1.A.35.5) family.</text>
</comment>
<name>A0AAD3HPZ0_9CHLO</name>
<evidence type="ECO:0000256" key="1">
    <source>
        <dbReference type="ARBA" id="ARBA00007535"/>
    </source>
</evidence>
<reference evidence="3 4" key="1">
    <citation type="journal article" date="2021" name="Sci. Rep.">
        <title>Genome sequencing of the multicellular alga Astrephomene provides insights into convergent evolution of germ-soma differentiation.</title>
        <authorList>
            <person name="Yamashita S."/>
            <person name="Yamamoto K."/>
            <person name="Matsuzaki R."/>
            <person name="Suzuki S."/>
            <person name="Yamaguchi H."/>
            <person name="Hirooka S."/>
            <person name="Minakuchi Y."/>
            <person name="Miyagishima S."/>
            <person name="Kawachi M."/>
            <person name="Toyoda A."/>
            <person name="Nozaki H."/>
        </authorList>
    </citation>
    <scope>NUCLEOTIDE SEQUENCE [LARGE SCALE GENOMIC DNA]</scope>
    <source>
        <strain evidence="3 4">NIES-4017</strain>
    </source>
</reference>
<organism evidence="3 4">
    <name type="scientific">Astrephomene gubernaculifera</name>
    <dbReference type="NCBI Taxonomy" id="47775"/>
    <lineage>
        <taxon>Eukaryota</taxon>
        <taxon>Viridiplantae</taxon>
        <taxon>Chlorophyta</taxon>
        <taxon>core chlorophytes</taxon>
        <taxon>Chlorophyceae</taxon>
        <taxon>CS clade</taxon>
        <taxon>Chlamydomonadales</taxon>
        <taxon>Astrephomenaceae</taxon>
        <taxon>Astrephomene</taxon>
    </lineage>
</organism>
<dbReference type="PANTHER" id="PTHR13890">
    <property type="entry name" value="RNA SPLICING PROTEIN MRS2, MITOCHONDRIAL"/>
    <property type="match status" value="1"/>
</dbReference>
<dbReference type="Proteomes" id="UP001054857">
    <property type="component" value="Unassembled WGS sequence"/>
</dbReference>
<comment type="caution">
    <text evidence="3">The sequence shown here is derived from an EMBL/GenBank/DDBJ whole genome shotgun (WGS) entry which is preliminary data.</text>
</comment>
<evidence type="ECO:0000313" key="3">
    <source>
        <dbReference type="EMBL" id="GFR49534.1"/>
    </source>
</evidence>
<evidence type="ECO:0000256" key="2">
    <source>
        <dbReference type="SAM" id="MobiDB-lite"/>
    </source>
</evidence>
<feature type="non-terminal residue" evidence="3">
    <location>
        <position position="119"/>
    </location>
</feature>
<dbReference type="Pfam" id="PF22099">
    <property type="entry name" value="MRS2-like"/>
    <property type="match status" value="1"/>
</dbReference>
<dbReference type="AlphaFoldDB" id="A0AAD3HPZ0"/>
<protein>
    <submittedName>
        <fullName evidence="3">Uncharacterized protein</fullName>
    </submittedName>
</protein>
<accession>A0AAD3HPZ0</accession>
<feature type="compositionally biased region" description="Gly residues" evidence="2">
    <location>
        <begin position="110"/>
        <end position="119"/>
    </location>
</feature>
<dbReference type="InterPro" id="IPR039204">
    <property type="entry name" value="MRS2-like"/>
</dbReference>
<dbReference type="Gene3D" id="1.20.58.340">
    <property type="entry name" value="Magnesium transport protein CorA, transmembrane region"/>
    <property type="match status" value="1"/>
</dbReference>
<proteinExistence type="inferred from homology"/>
<evidence type="ECO:0000313" key="4">
    <source>
        <dbReference type="Proteomes" id="UP001054857"/>
    </source>
</evidence>
<feature type="region of interest" description="Disordered" evidence="2">
    <location>
        <begin position="89"/>
        <end position="119"/>
    </location>
</feature>
<dbReference type="GO" id="GO:0015095">
    <property type="term" value="F:magnesium ion transmembrane transporter activity"/>
    <property type="evidence" value="ECO:0007669"/>
    <property type="project" value="TreeGrafter"/>
</dbReference>
<feature type="non-terminal residue" evidence="3">
    <location>
        <position position="1"/>
    </location>
</feature>
<dbReference type="EMBL" id="BMAR01000031">
    <property type="protein sequence ID" value="GFR49534.1"/>
    <property type="molecule type" value="Genomic_DNA"/>
</dbReference>
<sequence length="119" mass="13303">VQAAELERATRMALDQLTARVNPRNLERMRHLKARMAALEGRVDTVRGVLEKLLDDDRSMAALNLTAKHVAELQTQQLQQQQLLLRQQQLQQQQQSEQQPQQQQGELVGSSGGRGAAVG</sequence>
<keyword evidence="4" id="KW-1185">Reference proteome</keyword>